<dbReference type="EMBL" id="JAPWDQ010000001">
    <property type="protein sequence ID" value="KAJ5495312.1"/>
    <property type="molecule type" value="Genomic_DNA"/>
</dbReference>
<evidence type="ECO:0000313" key="3">
    <source>
        <dbReference type="Proteomes" id="UP001148312"/>
    </source>
</evidence>
<protein>
    <submittedName>
        <fullName evidence="2">Uncharacterized protein</fullName>
    </submittedName>
</protein>
<evidence type="ECO:0000256" key="1">
    <source>
        <dbReference type="SAM" id="Phobius"/>
    </source>
</evidence>
<accession>A0A9W9XLS3</accession>
<gene>
    <name evidence="2" type="ORF">N7539_000428</name>
</gene>
<feature type="transmembrane region" description="Helical" evidence="1">
    <location>
        <begin position="501"/>
        <end position="522"/>
    </location>
</feature>
<feature type="transmembrane region" description="Helical" evidence="1">
    <location>
        <begin position="69"/>
        <end position="89"/>
    </location>
</feature>
<organism evidence="2 3">
    <name type="scientific">Penicillium diatomitis</name>
    <dbReference type="NCBI Taxonomy" id="2819901"/>
    <lineage>
        <taxon>Eukaryota</taxon>
        <taxon>Fungi</taxon>
        <taxon>Dikarya</taxon>
        <taxon>Ascomycota</taxon>
        <taxon>Pezizomycotina</taxon>
        <taxon>Eurotiomycetes</taxon>
        <taxon>Eurotiomycetidae</taxon>
        <taxon>Eurotiales</taxon>
        <taxon>Aspergillaceae</taxon>
        <taxon>Penicillium</taxon>
    </lineage>
</organism>
<feature type="transmembrane region" description="Helical" evidence="1">
    <location>
        <begin position="655"/>
        <end position="673"/>
    </location>
</feature>
<reference evidence="2" key="1">
    <citation type="submission" date="2022-12" db="EMBL/GenBank/DDBJ databases">
        <authorList>
            <person name="Petersen C."/>
        </authorList>
    </citation>
    <scope>NUCLEOTIDE SEQUENCE</scope>
    <source>
        <strain evidence="2">IBT 30728</strain>
    </source>
</reference>
<feature type="transmembrane region" description="Helical" evidence="1">
    <location>
        <begin position="134"/>
        <end position="158"/>
    </location>
</feature>
<dbReference type="PANTHER" id="PTHR37544:SF1">
    <property type="entry name" value="PHOSPHORIBOSYLAMINOIMIDAZOLE-SUCCINOCARBOXAMIDE SYNTHASE"/>
    <property type="match status" value="1"/>
</dbReference>
<dbReference type="Proteomes" id="UP001148312">
    <property type="component" value="Unassembled WGS sequence"/>
</dbReference>
<dbReference type="InterPro" id="IPR021840">
    <property type="entry name" value="DUF3433"/>
</dbReference>
<keyword evidence="1" id="KW-1133">Transmembrane helix</keyword>
<dbReference type="GeneID" id="81620281"/>
<keyword evidence="1" id="KW-0472">Membrane</keyword>
<sequence>MLAVLPKKVSLSSFNAGLQGWRPTYLRRRVLLLFLLTFISTITALEALFHASETHNGIAASSEGRHYLWTYGPTAILTVITTFWARVEFQSKQNAPWRSMLEGPQPAEKSVLLDYISDMQPVAMWKAFCNQHEIVFAGLLCSLLLQLVIVFSTGLLTLRETYVPRSDIPVQLHNEFRANRARLETVGSQPWDIINGVLFDNLTYPSGTNENVTFQEFSAPSLSSDAEITAHIKGLGADLDCSPANVKKKSLYYLTTEFHKDGTFEKNAVIQDWQLTTPSCSIRNQALVSGLAIQSGNFQDGQCENINGTDGARIIVSMLEISGPSGHKFRTSPPARFPPSNTTYWGVDIAVNQSLVYICKPTLSLINLQAKANSTTLLSNKVQLKVLSAESLTLPGITPGDISSLISKNASLTTGFRSVELYRPFPLDAYVLDSFKIGLVLIGADVTIDNLWRDGVLRDSASAYYRAMTAQLLHSGLSAGTHRNTTGSAIVKENRVVVLQFPLRGIEACLVLITLLVVLMILRTAHRTTATWNPAHIASIAAITAESGEFRDLLRGLGGTSEKALHSSLAGKQFFSETTLDNSPIKVLRNEMEQDTPSKSVKLEYSKWNPFPGRWSRVVIFVLVASMIAALEVLLHLSRINEGLGDASSANESKHYLWTILPALVMSGTRMFFAGMNFNIKCLAPYARLKKKDGSSFRHAMSISFVDALGLNNTFRSMQSRHFAVQITTLAAGAAFLLTIVVSGLYSTVEVPTHISVNFTQVGGFPDPRTIPGAQLLTDEVGEVAGILTSEYVLQYNFSFPPWTYEELAFAKLSMNTSMSKSEVNGSFVDVRVPALRAAPVCHIQTEKDLLPVLTSTGKSSNATYGLIVQSPDLACPGNNTDTYGNFTLFNGQQQRTQPFGYSSQGNCHSVAGGVAGQTHYTVTYVWGYIENLAVKHIAGMVCMQFAETVDVSTRFKLPGMEIDLDHPPVPDESSVKPAPDLYTPIPEWWVLNKNGIYAALDGFFQILVSGKNAIPVENLQHAQDDAVVIEAIKRQHKIINALQFSNYTRGSANDTIRHDPLPGNMTSSNRLRVVQDATSTRILDGLLAAMLVLGIIGSWLLDTDTVLPKSPCSIAAVASLVADSRLLDQYLEGAWTPDHSTLDQIFSDRRFYLGWWQDYDHTGAAATKTFTIDHVPTEGSA</sequence>
<dbReference type="RefSeq" id="XP_056794325.1">
    <property type="nucleotide sequence ID" value="XM_056930032.1"/>
</dbReference>
<feature type="transmembrane region" description="Helical" evidence="1">
    <location>
        <begin position="615"/>
        <end position="635"/>
    </location>
</feature>
<feature type="transmembrane region" description="Helical" evidence="1">
    <location>
        <begin position="30"/>
        <end position="49"/>
    </location>
</feature>
<evidence type="ECO:0000313" key="2">
    <source>
        <dbReference type="EMBL" id="KAJ5495312.1"/>
    </source>
</evidence>
<dbReference type="PANTHER" id="PTHR37544">
    <property type="entry name" value="SPRAY-RELATED"/>
    <property type="match status" value="1"/>
</dbReference>
<keyword evidence="3" id="KW-1185">Reference proteome</keyword>
<keyword evidence="1" id="KW-0812">Transmembrane</keyword>
<reference evidence="2" key="2">
    <citation type="journal article" date="2023" name="IMA Fungus">
        <title>Comparative genomic study of the Penicillium genus elucidates a diverse pangenome and 15 lateral gene transfer events.</title>
        <authorList>
            <person name="Petersen C."/>
            <person name="Sorensen T."/>
            <person name="Nielsen M.R."/>
            <person name="Sondergaard T.E."/>
            <person name="Sorensen J.L."/>
            <person name="Fitzpatrick D.A."/>
            <person name="Frisvad J.C."/>
            <person name="Nielsen K.L."/>
        </authorList>
    </citation>
    <scope>NUCLEOTIDE SEQUENCE</scope>
    <source>
        <strain evidence="2">IBT 30728</strain>
    </source>
</reference>
<comment type="caution">
    <text evidence="2">The sequence shown here is derived from an EMBL/GenBank/DDBJ whole genome shotgun (WGS) entry which is preliminary data.</text>
</comment>
<dbReference type="Pfam" id="PF11915">
    <property type="entry name" value="DUF3433"/>
    <property type="match status" value="2"/>
</dbReference>
<dbReference type="AlphaFoldDB" id="A0A9W9XLS3"/>
<feature type="transmembrane region" description="Helical" evidence="1">
    <location>
        <begin position="723"/>
        <end position="746"/>
    </location>
</feature>
<name>A0A9W9XLS3_9EURO</name>
<proteinExistence type="predicted"/>